<evidence type="ECO:0000259" key="3">
    <source>
        <dbReference type="Pfam" id="PF00890"/>
    </source>
</evidence>
<dbReference type="Gene3D" id="3.50.50.60">
    <property type="entry name" value="FAD/NAD(P)-binding domain"/>
    <property type="match status" value="1"/>
</dbReference>
<feature type="domain" description="FAD-dependent oxidoreductase 2 FAD-binding" evidence="3">
    <location>
        <begin position="10"/>
        <end position="384"/>
    </location>
</feature>
<dbReference type="InterPro" id="IPR003953">
    <property type="entry name" value="FAD-dep_OxRdtase_2_FAD-bd"/>
</dbReference>
<dbReference type="PRINTS" id="PR00368">
    <property type="entry name" value="FADPNR"/>
</dbReference>
<accession>A0A644V767</accession>
<dbReference type="SUPFAM" id="SSF56425">
    <property type="entry name" value="Succinate dehydrogenase/fumarate reductase flavoprotein, catalytic domain"/>
    <property type="match status" value="1"/>
</dbReference>
<proteinExistence type="predicted"/>
<dbReference type="InterPro" id="IPR030664">
    <property type="entry name" value="SdhA/FrdA/AprA"/>
</dbReference>
<evidence type="ECO:0000256" key="2">
    <source>
        <dbReference type="ARBA" id="ARBA00023002"/>
    </source>
</evidence>
<protein>
    <submittedName>
        <fullName evidence="5">L-aspartate oxidase</fullName>
        <ecNumber evidence="5">1.4.3.16</ecNumber>
    </submittedName>
</protein>
<dbReference type="Pfam" id="PF02910">
    <property type="entry name" value="Succ_DH_flav_C"/>
    <property type="match status" value="1"/>
</dbReference>
<name>A0A644V767_9ZZZZ</name>
<dbReference type="PANTHER" id="PTHR11632:SF51">
    <property type="entry name" value="SUCCINATE DEHYDROGENASE [UBIQUINONE] FLAVOPROTEIN SUBUNIT, MITOCHONDRIAL"/>
    <property type="match status" value="1"/>
</dbReference>
<evidence type="ECO:0000256" key="1">
    <source>
        <dbReference type="ARBA" id="ARBA00022630"/>
    </source>
</evidence>
<dbReference type="Gene3D" id="3.90.700.10">
    <property type="entry name" value="Succinate dehydrogenase/fumarate reductase flavoprotein, catalytic domain"/>
    <property type="match status" value="1"/>
</dbReference>
<dbReference type="PANTHER" id="PTHR11632">
    <property type="entry name" value="SUCCINATE DEHYDROGENASE 2 FLAVOPROTEIN SUBUNIT"/>
    <property type="match status" value="1"/>
</dbReference>
<dbReference type="InterPro" id="IPR036188">
    <property type="entry name" value="FAD/NAD-bd_sf"/>
</dbReference>
<dbReference type="InterPro" id="IPR027477">
    <property type="entry name" value="Succ_DH/fumarate_Rdtase_cat_sf"/>
</dbReference>
<evidence type="ECO:0000313" key="5">
    <source>
        <dbReference type="EMBL" id="MPL87180.1"/>
    </source>
</evidence>
<dbReference type="SUPFAM" id="SSF46977">
    <property type="entry name" value="Succinate dehydrogenase/fumarate reductase flavoprotein C-terminal domain"/>
    <property type="match status" value="1"/>
</dbReference>
<dbReference type="SUPFAM" id="SSF51905">
    <property type="entry name" value="FAD/NAD(P)-binding domain"/>
    <property type="match status" value="1"/>
</dbReference>
<dbReference type="PRINTS" id="PR00411">
    <property type="entry name" value="PNDRDTASEI"/>
</dbReference>
<evidence type="ECO:0000259" key="4">
    <source>
        <dbReference type="Pfam" id="PF02910"/>
    </source>
</evidence>
<sequence length="542" mass="58583">MGIENTKDCHVLVIGSGGAGIRAAVEAETFGETIIVSKTITGKGGCTVMAEGGFNAVFSEADSIQTHFEDTMRGGAFLNDASLVETLAAEAPNRIRDLFSWGAVFDLAGDNTIAQRPFGGQRCARTCYAGDHTGHELVMTLLEKLRGSSVEIENEVTVLDLLTDGERVNGAITCDREGVLGVITADSVILATGGAGQVYDTTTNSTAGTGDGYALGYRAGARLIDMEQVQFHPTGAVTPYDSRGRLITEAVRGEGGILKNALGERFMKKYDPVRMDLSTRDIVARAIATEVLEGRGTEHGGVWLDVSHLPREYIEARLPIMLNQFLKFGVDIRNEPMEVAPTAHHFMGGLKITADAKTTVPGLFAAGEVTGGIHGGNRLGGNALADTQVFGRRAGLSAGKTERTARSIEMDQIRAAEDRLNAYYSGSKRSAEIRRSMKTLMWNNVGIYRNELDLRVAKREIGKLQVAVPKIESPRELSDAVITENMLLVARLVIDGALLRRESRGAHTRTDVHQTWTNETSPFGHTFFVKDKSGIEILEEKL</sequence>
<dbReference type="EC" id="1.4.3.16" evidence="5"/>
<gene>
    <name evidence="5" type="primary">nadB_10</name>
    <name evidence="5" type="ORF">SDC9_33174</name>
</gene>
<dbReference type="PIRSF" id="PIRSF000171">
    <property type="entry name" value="SDHA_APRA_LASPO"/>
    <property type="match status" value="1"/>
</dbReference>
<keyword evidence="1" id="KW-0285">Flavoprotein</keyword>
<dbReference type="AlphaFoldDB" id="A0A644V767"/>
<dbReference type="InterPro" id="IPR015939">
    <property type="entry name" value="Fum_Rdtase/Succ_DH_flav-like_C"/>
</dbReference>
<organism evidence="5">
    <name type="scientific">bioreactor metagenome</name>
    <dbReference type="NCBI Taxonomy" id="1076179"/>
    <lineage>
        <taxon>unclassified sequences</taxon>
        <taxon>metagenomes</taxon>
        <taxon>ecological metagenomes</taxon>
    </lineage>
</organism>
<dbReference type="EMBL" id="VSSQ01000234">
    <property type="protein sequence ID" value="MPL87180.1"/>
    <property type="molecule type" value="Genomic_DNA"/>
</dbReference>
<dbReference type="GO" id="GO:0044281">
    <property type="term" value="P:small molecule metabolic process"/>
    <property type="evidence" value="ECO:0007669"/>
    <property type="project" value="UniProtKB-ARBA"/>
</dbReference>
<dbReference type="FunFam" id="3.90.700.10:FF:000002">
    <property type="entry name" value="L-aspartate oxidase"/>
    <property type="match status" value="1"/>
</dbReference>
<keyword evidence="2 5" id="KW-0560">Oxidoreductase</keyword>
<dbReference type="Pfam" id="PF00890">
    <property type="entry name" value="FAD_binding_2"/>
    <property type="match status" value="1"/>
</dbReference>
<feature type="domain" description="Fumarate reductase/succinate dehydrogenase flavoprotein-like C-terminal" evidence="4">
    <location>
        <begin position="434"/>
        <end position="528"/>
    </location>
</feature>
<dbReference type="Gene3D" id="1.20.58.100">
    <property type="entry name" value="Fumarate reductase/succinate dehydrogenase flavoprotein-like, C-terminal domain"/>
    <property type="match status" value="1"/>
</dbReference>
<reference evidence="5" key="1">
    <citation type="submission" date="2019-08" db="EMBL/GenBank/DDBJ databases">
        <authorList>
            <person name="Kucharzyk K."/>
            <person name="Murdoch R.W."/>
            <person name="Higgins S."/>
            <person name="Loffler F."/>
        </authorList>
    </citation>
    <scope>NUCLEOTIDE SEQUENCE</scope>
</reference>
<dbReference type="NCBIfam" id="NF004900">
    <property type="entry name" value="PRK06263.1"/>
    <property type="match status" value="1"/>
</dbReference>
<dbReference type="GO" id="GO:0008734">
    <property type="term" value="F:L-aspartate oxidase activity"/>
    <property type="evidence" value="ECO:0007669"/>
    <property type="project" value="UniProtKB-EC"/>
</dbReference>
<comment type="caution">
    <text evidence="5">The sequence shown here is derived from an EMBL/GenBank/DDBJ whole genome shotgun (WGS) entry which is preliminary data.</text>
</comment>
<dbReference type="InterPro" id="IPR037099">
    <property type="entry name" value="Fum_R/Succ_DH_flav-like_C_sf"/>
</dbReference>